<accession>A0A0H5QWF8</accession>
<dbReference type="SUPFAM" id="SSF52096">
    <property type="entry name" value="ClpP/crotonase"/>
    <property type="match status" value="2"/>
</dbReference>
<dbReference type="InterPro" id="IPR013537">
    <property type="entry name" value="AcCoA_COase_cen"/>
</dbReference>
<dbReference type="Gene3D" id="3.30.1490.20">
    <property type="entry name" value="ATP-grasp fold, A domain"/>
    <property type="match status" value="1"/>
</dbReference>
<keyword evidence="11" id="KW-0511">Multifunctional enzyme</keyword>
<dbReference type="SUPFAM" id="SSF51246">
    <property type="entry name" value="Rudiment single hybrid motif"/>
    <property type="match status" value="1"/>
</dbReference>
<feature type="region of interest" description="Disordered" evidence="15">
    <location>
        <begin position="2105"/>
        <end position="2128"/>
    </location>
</feature>
<evidence type="ECO:0000259" key="16">
    <source>
        <dbReference type="PROSITE" id="PS50968"/>
    </source>
</evidence>
<dbReference type="Gene3D" id="3.30.470.20">
    <property type="entry name" value="ATP-grasp fold, B domain"/>
    <property type="match status" value="1"/>
</dbReference>
<dbReference type="PROSITE" id="PS00867">
    <property type="entry name" value="CPSASE_2"/>
    <property type="match status" value="1"/>
</dbReference>
<dbReference type="SUPFAM" id="SSF52440">
    <property type="entry name" value="PreATP-grasp domain"/>
    <property type="match status" value="1"/>
</dbReference>
<evidence type="ECO:0000256" key="15">
    <source>
        <dbReference type="SAM" id="MobiDB-lite"/>
    </source>
</evidence>
<dbReference type="CDD" id="cd06850">
    <property type="entry name" value="biotinyl_domain"/>
    <property type="match status" value="1"/>
</dbReference>
<evidence type="ECO:0000256" key="6">
    <source>
        <dbReference type="ARBA" id="ARBA00022832"/>
    </source>
</evidence>
<proteinExistence type="predicted"/>
<dbReference type="InterPro" id="IPR011762">
    <property type="entry name" value="COA_CT_N"/>
</dbReference>
<comment type="cofactor">
    <cofactor evidence="1">
        <name>biotin</name>
        <dbReference type="ChEBI" id="CHEBI:57586"/>
    </cofactor>
</comment>
<dbReference type="GO" id="GO:0003989">
    <property type="term" value="F:acetyl-CoA carboxylase activity"/>
    <property type="evidence" value="ECO:0007669"/>
    <property type="project" value="UniProtKB-EC"/>
</dbReference>
<evidence type="ECO:0000259" key="19">
    <source>
        <dbReference type="PROSITE" id="PS50980"/>
    </source>
</evidence>
<dbReference type="InterPro" id="IPR011053">
    <property type="entry name" value="Single_hybrid_motif"/>
</dbReference>
<dbReference type="PROSITE" id="PS00866">
    <property type="entry name" value="CPSASE_1"/>
    <property type="match status" value="1"/>
</dbReference>
<dbReference type="GO" id="GO:0004075">
    <property type="term" value="F:biotin carboxylase activity"/>
    <property type="evidence" value="ECO:0007669"/>
    <property type="project" value="UniProtKB-EC"/>
</dbReference>
<keyword evidence="5 14" id="KW-0547">Nucleotide-binding</keyword>
<evidence type="ECO:0000256" key="14">
    <source>
        <dbReference type="PROSITE-ProRule" id="PRU00409"/>
    </source>
</evidence>
<organism evidence="21">
    <name type="scientific">Spongospora subterranea</name>
    <dbReference type="NCBI Taxonomy" id="70186"/>
    <lineage>
        <taxon>Eukaryota</taxon>
        <taxon>Sar</taxon>
        <taxon>Rhizaria</taxon>
        <taxon>Endomyxa</taxon>
        <taxon>Phytomyxea</taxon>
        <taxon>Plasmodiophorida</taxon>
        <taxon>Plasmodiophoridae</taxon>
        <taxon>Spongospora</taxon>
    </lineage>
</organism>
<dbReference type="Gene3D" id="3.90.1770.10">
    <property type="entry name" value="PreATP-grasp domain"/>
    <property type="match status" value="1"/>
</dbReference>
<dbReference type="PROSITE" id="PS50979">
    <property type="entry name" value="BC"/>
    <property type="match status" value="1"/>
</dbReference>
<feature type="domain" description="CoA carboxyltransferase C-terminal" evidence="20">
    <location>
        <begin position="1716"/>
        <end position="2003"/>
    </location>
</feature>
<dbReference type="GO" id="GO:0005524">
    <property type="term" value="F:ATP binding"/>
    <property type="evidence" value="ECO:0007669"/>
    <property type="project" value="UniProtKB-UniRule"/>
</dbReference>
<dbReference type="InterPro" id="IPR005482">
    <property type="entry name" value="Biotin_COase_C"/>
</dbReference>
<feature type="domain" description="CoA carboxyltransferase N-terminal" evidence="19">
    <location>
        <begin position="1362"/>
        <end position="1709"/>
    </location>
</feature>
<protein>
    <submittedName>
        <fullName evidence="21">Uncharacterized protein</fullName>
    </submittedName>
</protein>
<evidence type="ECO:0000256" key="2">
    <source>
        <dbReference type="ARBA" id="ARBA00004956"/>
    </source>
</evidence>
<feature type="region of interest" description="Disordered" evidence="15">
    <location>
        <begin position="2136"/>
        <end position="2155"/>
    </location>
</feature>
<feature type="domain" description="Lipoyl-binding" evidence="16">
    <location>
        <begin position="643"/>
        <end position="716"/>
    </location>
</feature>
<dbReference type="UniPathway" id="UPA00655">
    <property type="reaction ID" value="UER00711"/>
</dbReference>
<dbReference type="Gene3D" id="3.40.50.20">
    <property type="match status" value="1"/>
</dbReference>
<dbReference type="PROSITE" id="PS50980">
    <property type="entry name" value="COA_CT_NTER"/>
    <property type="match status" value="1"/>
</dbReference>
<keyword evidence="3" id="KW-0444">Lipid biosynthesis</keyword>
<comment type="catalytic activity">
    <reaction evidence="12">
        <text>hydrogencarbonate + acetyl-CoA + ATP = malonyl-CoA + ADP + phosphate + H(+)</text>
        <dbReference type="Rhea" id="RHEA:11308"/>
        <dbReference type="ChEBI" id="CHEBI:15378"/>
        <dbReference type="ChEBI" id="CHEBI:17544"/>
        <dbReference type="ChEBI" id="CHEBI:30616"/>
        <dbReference type="ChEBI" id="CHEBI:43474"/>
        <dbReference type="ChEBI" id="CHEBI:57288"/>
        <dbReference type="ChEBI" id="CHEBI:57384"/>
        <dbReference type="ChEBI" id="CHEBI:456216"/>
        <dbReference type="EC" id="6.4.1.2"/>
    </reaction>
</comment>
<keyword evidence="6" id="KW-0276">Fatty acid metabolism</keyword>
<evidence type="ECO:0000256" key="1">
    <source>
        <dbReference type="ARBA" id="ARBA00001953"/>
    </source>
</evidence>
<dbReference type="InterPro" id="IPR034733">
    <property type="entry name" value="AcCoA_carboxyl_beta"/>
</dbReference>
<evidence type="ECO:0000256" key="10">
    <source>
        <dbReference type="ARBA" id="ARBA00023267"/>
    </source>
</evidence>
<name>A0A0H5QWF8_9EUKA</name>
<keyword evidence="8" id="KW-0443">Lipid metabolism</keyword>
<evidence type="ECO:0000256" key="12">
    <source>
        <dbReference type="ARBA" id="ARBA00048065"/>
    </source>
</evidence>
<evidence type="ECO:0000256" key="3">
    <source>
        <dbReference type="ARBA" id="ARBA00022516"/>
    </source>
</evidence>
<evidence type="ECO:0000256" key="11">
    <source>
        <dbReference type="ARBA" id="ARBA00023268"/>
    </source>
</evidence>
<feature type="domain" description="Biotin carboxylation" evidence="18">
    <location>
        <begin position="18"/>
        <end position="512"/>
    </location>
</feature>
<dbReference type="InterPro" id="IPR029045">
    <property type="entry name" value="ClpP/crotonase-like_dom_sf"/>
</dbReference>
<dbReference type="InterPro" id="IPR011764">
    <property type="entry name" value="Biotin_carboxylation_dom"/>
</dbReference>
<dbReference type="PANTHER" id="PTHR45728:SF3">
    <property type="entry name" value="ACETYL-COA CARBOXYLASE"/>
    <property type="match status" value="1"/>
</dbReference>
<sequence length="2155" mass="237687">MERQKVADFVRQYGGQRTIQRILIASNGIAALKCIRSMRRFSYEMFGSDSIFHFIVMATPEDVASNAEYIHMADQLVEVPGGSNNNNYANIHLITKLALTHQADAVWAGWGHASENPELCDALTAKSITWIGPTSAAMRALGDKVSSMLIAQSAGVACVPWSGSNLDPQYVKGSSIHSDIYNKACAFCAADAERFAVEIGFPVMVKASEGGGGKGIRHCNAIEEVASAFRAVQAEVPGSPIFLMRMVTDVRHLEVQLLADEWGNAISLFGRDCSIQRRHQKIIEEGPVVAAPASRWAEIEKCAVQLAKTVGYVGAGTVEILYDEVADEFAFLELNPRLQVEHTVTELISGVNLPAAQLQVAMGIPLYQIAEIRHLFVTVDPIGPIDFETCVMVRPACHVIACRITAENPEKGFQPTSGSLEELNFRSTSHVWGYFSIGSGGGIHEFADSQFGHLFSVGKTRELARLHMSIALKELSVRGEINTTVEYLQSILETKDFKENRIHTRWLETQTQTSSVVSRPNDKIAVILSSSYLGWHAMGQARRDFIAQIQRGRLIDEADAEGLHKHSVSLNYCKFKYNVMTSLTGPSTIVLNIGNFTYGPVEVRELVSSKGLLLSFEGRTYSVYGLSERPLRVSINGQTVLFDEEVDITCVRAQMSGRFLRYVVEDHQHITKGQTIGEMEVMKMYIPLLMPADGVGHHVAVPASGVNTGDVIMNITLDNPDLAGKNKLTDFSGCFPMSDCVPSQSTIVAPKQVLLNCLDGFDVKLSDIRAAISALMLQLRDPLLPVRSLNSILSSLHGRMHAATMTQLQQCVQNYRNQSQKKRFSWEIAPEFPAQELLSILDAVTDPDQFVHSVEIRVLLSSYLGGNTMFIVRSIDELLQRFLNVEERFVSVDASEAVVQSLLSVLSTEDVARLAISHRSLSVRCSLIAALLETIESEIWPLISYFKATLVRLANCNGKRDISVIALAARRLLTQLQLPPLSERVLAVRALLEARSPNLVTQEDITDCLLNIIHNCQPADELRRAALTIVTNRLHASTDPSIVDIGKASIMSVHDGHVVFWAPNWETCFRDVPSILDHATSSLHLYFMADASLLSEADDTLSAAIAQKIASASLPLVQITVGIITPWYVPRLFTYSVSPASGHVEDRLIRGLEPSLSQYLELDRLSNYTIKALPTTHQSVRIFSGTAPEGQRTQSRLFARCIFRRFSGLGTSRDEELHKNEAEAAVQEALQAVEVACDPSYRNNHVFLNFLLEQDQNEQAATLFSLFEKYATTLTRCRVTSAEVRIQISYPQSSKTWRYICNNPTGLILVVDAYTEDSSWPPNYVWQYTSYIATKGDISRRAYSSTNKLDCGALDGLSCISPYALQDELDARRRIAQVVHTLLPYDFLSLFHHALRCLSNDVDAPFSSVELCRLEDATNVARDAADSPDLHRFGLCAVSRPAGLNNIGMVGWLCRIYSGVNRCMRDVVIISNDITFQIGSFGVAEDELFLRCSRYARHFSIPRVYIACNSGARIGLSPEIDGLLKVDWIDPDDHRKGFNYLYLDGEGNERCGDTVATRLVLKQLPDGTYEDHYRLEGVIGRDQSIGVENLAGSGAIAGETSAAYNETFTLSYCSTRSVGIGAYLLRLGQRVIQKAGGLAPIILTGFGALNKILGSNVYKSNRQLGGSELMAGNGITHQIVSDDMEGVRCILQWLDFVPLDIKQVVPCSLSDSVDRPLSSNVDFTLVPYDPRILLRGDGQSIPGLFDHGSFVETLSDWARTSVCGRARLGGMAVGVIAVETRSQNKITPPDPVLPESCQSSRSQPGCVLFPDSAFKIAQCLRDFNQENIPIIIMANWRGFSGGQLDMHDEVLKYGAMIVDALRECHVPVIVYLPPGSELRGGAWVVVDRNVNRNSMEMYADPTSRGGVMEPTGIIDVKFRSPKVDALACRLNPSLLKDRQQMISMRPVYTTVAEKYAALHDTPHRMLAVKAINGVIPWHESRRFFYWRIRRRLLESSLIRGRSRAVLLEAAGQNQQSSDDLQDIDLLRIVIERVAAADAADGYLDVGEERSNEDAVVWLENNEDAIREKFRQATVRVNVQALLSEMDESERCLLASQLNPGGFSDDLMGSAGLSSKASDDEGGGSVADPKSAVEFAKPIIAEKTQEPVPAGESCTV</sequence>
<dbReference type="InterPro" id="IPR000089">
    <property type="entry name" value="Biotin_lipoyl"/>
</dbReference>
<evidence type="ECO:0000256" key="4">
    <source>
        <dbReference type="ARBA" id="ARBA00022598"/>
    </source>
</evidence>
<evidence type="ECO:0000259" key="20">
    <source>
        <dbReference type="PROSITE" id="PS50989"/>
    </source>
</evidence>
<comment type="pathway">
    <text evidence="2">Lipid metabolism; malonyl-CoA biosynthesis; malonyl-CoA from acetyl-CoA: step 1/1.</text>
</comment>
<dbReference type="Gene3D" id="2.40.50.100">
    <property type="match status" value="1"/>
</dbReference>
<dbReference type="InterPro" id="IPR005481">
    <property type="entry name" value="BC-like_N"/>
</dbReference>
<dbReference type="Pfam" id="PF00289">
    <property type="entry name" value="Biotin_carb_N"/>
    <property type="match status" value="1"/>
</dbReference>
<dbReference type="Gene3D" id="2.40.460.10">
    <property type="entry name" value="Biotin dependent carboxylase carboxyltransferase"/>
    <property type="match status" value="1"/>
</dbReference>
<dbReference type="PROSITE" id="PS50968">
    <property type="entry name" value="BIOTINYL_LIPOYL"/>
    <property type="match status" value="1"/>
</dbReference>
<comment type="catalytic activity">
    <reaction evidence="13">
        <text>N(6)-biotinyl-L-lysyl-[protein] + hydrogencarbonate + ATP = N(6)-carboxybiotinyl-L-lysyl-[protein] + ADP + phosphate + H(+)</text>
        <dbReference type="Rhea" id="RHEA:13501"/>
        <dbReference type="Rhea" id="RHEA-COMP:10505"/>
        <dbReference type="Rhea" id="RHEA-COMP:10506"/>
        <dbReference type="ChEBI" id="CHEBI:15378"/>
        <dbReference type="ChEBI" id="CHEBI:17544"/>
        <dbReference type="ChEBI" id="CHEBI:30616"/>
        <dbReference type="ChEBI" id="CHEBI:43474"/>
        <dbReference type="ChEBI" id="CHEBI:83144"/>
        <dbReference type="ChEBI" id="CHEBI:83145"/>
        <dbReference type="ChEBI" id="CHEBI:456216"/>
        <dbReference type="EC" id="6.3.4.14"/>
    </reaction>
</comment>
<dbReference type="GO" id="GO:0046872">
    <property type="term" value="F:metal ion binding"/>
    <property type="evidence" value="ECO:0007669"/>
    <property type="project" value="InterPro"/>
</dbReference>
<evidence type="ECO:0000256" key="7">
    <source>
        <dbReference type="ARBA" id="ARBA00022840"/>
    </source>
</evidence>
<evidence type="ECO:0000256" key="13">
    <source>
        <dbReference type="ARBA" id="ARBA00048600"/>
    </source>
</evidence>
<dbReference type="SMART" id="SM00878">
    <property type="entry name" value="Biotin_carb_C"/>
    <property type="match status" value="1"/>
</dbReference>
<reference evidence="21" key="1">
    <citation type="submission" date="2015-04" db="EMBL/GenBank/DDBJ databases">
        <title>The genome sequence of the plant pathogenic Rhizarian Plasmodiophora brassicae reveals insights in its biotrophic life cycle and the origin of chitin synthesis.</title>
        <authorList>
            <person name="Schwelm A."/>
            <person name="Fogelqvist J."/>
            <person name="Knaust A."/>
            <person name="Julke S."/>
            <person name="Lilja T."/>
            <person name="Dhandapani V."/>
            <person name="Bonilla-Rosso G."/>
            <person name="Karlsson M."/>
            <person name="Shevchenko A."/>
            <person name="Choi S.R."/>
            <person name="Kim H.G."/>
            <person name="Park J.Y."/>
            <person name="Lim Y.P."/>
            <person name="Ludwig-Muller J."/>
            <person name="Dixelius C."/>
        </authorList>
    </citation>
    <scope>NUCLEOTIDE SEQUENCE</scope>
    <source>
        <tissue evidence="21">Potato root galls</tissue>
    </source>
</reference>
<dbReference type="FunFam" id="3.30.1490.20:FF:000003">
    <property type="entry name" value="acetyl-CoA carboxylase isoform X1"/>
    <property type="match status" value="1"/>
</dbReference>
<evidence type="ECO:0000256" key="5">
    <source>
        <dbReference type="ARBA" id="ARBA00022741"/>
    </source>
</evidence>
<dbReference type="Pfam" id="PF00364">
    <property type="entry name" value="Biotin_lipoyl"/>
    <property type="match status" value="1"/>
</dbReference>
<evidence type="ECO:0000259" key="17">
    <source>
        <dbReference type="PROSITE" id="PS50975"/>
    </source>
</evidence>
<dbReference type="SUPFAM" id="SSF51230">
    <property type="entry name" value="Single hybrid motif"/>
    <property type="match status" value="1"/>
</dbReference>
<evidence type="ECO:0000313" key="21">
    <source>
        <dbReference type="EMBL" id="CRZ06255.1"/>
    </source>
</evidence>
<keyword evidence="9" id="KW-0275">Fatty acid biosynthesis</keyword>
<dbReference type="Pfam" id="PF02785">
    <property type="entry name" value="Biotin_carb_C"/>
    <property type="match status" value="1"/>
</dbReference>
<evidence type="ECO:0000256" key="8">
    <source>
        <dbReference type="ARBA" id="ARBA00023098"/>
    </source>
</evidence>
<feature type="domain" description="ATP-grasp" evidence="17">
    <location>
        <begin position="168"/>
        <end position="362"/>
    </location>
</feature>
<dbReference type="EMBL" id="HACM01005813">
    <property type="protein sequence ID" value="CRZ06255.1"/>
    <property type="molecule type" value="Transcribed_RNA"/>
</dbReference>
<keyword evidence="4" id="KW-0436">Ligase</keyword>
<evidence type="ECO:0000256" key="9">
    <source>
        <dbReference type="ARBA" id="ARBA00023160"/>
    </source>
</evidence>
<dbReference type="InterPro" id="IPR011054">
    <property type="entry name" value="Rudment_hybrid_motif"/>
</dbReference>
<dbReference type="InterPro" id="IPR011761">
    <property type="entry name" value="ATP-grasp"/>
</dbReference>
<dbReference type="Gene3D" id="3.90.226.10">
    <property type="entry name" value="2-enoyl-CoA Hydratase, Chain A, domain 1"/>
    <property type="match status" value="2"/>
</dbReference>
<dbReference type="InterPro" id="IPR005479">
    <property type="entry name" value="CPAse_ATP-bd"/>
</dbReference>
<dbReference type="InterPro" id="IPR013815">
    <property type="entry name" value="ATP_grasp_subdomain_1"/>
</dbReference>
<dbReference type="GO" id="GO:0006633">
    <property type="term" value="P:fatty acid biosynthetic process"/>
    <property type="evidence" value="ECO:0007669"/>
    <property type="project" value="UniProtKB-KW"/>
</dbReference>
<dbReference type="SUPFAM" id="SSF56059">
    <property type="entry name" value="Glutathione synthetase ATP-binding domain-like"/>
    <property type="match status" value="1"/>
</dbReference>
<dbReference type="PROSITE" id="PS50989">
    <property type="entry name" value="COA_CT_CTER"/>
    <property type="match status" value="1"/>
</dbReference>
<dbReference type="GO" id="GO:2001295">
    <property type="term" value="P:malonyl-CoA biosynthetic process"/>
    <property type="evidence" value="ECO:0007669"/>
    <property type="project" value="UniProtKB-UniPathway"/>
</dbReference>
<evidence type="ECO:0000259" key="18">
    <source>
        <dbReference type="PROSITE" id="PS50979"/>
    </source>
</evidence>
<dbReference type="Pfam" id="PF08326">
    <property type="entry name" value="ACC_central"/>
    <property type="match status" value="2"/>
</dbReference>
<dbReference type="PANTHER" id="PTHR45728">
    <property type="entry name" value="ACETYL-COA CARBOXYLASE, ISOFORM A"/>
    <property type="match status" value="1"/>
</dbReference>
<dbReference type="Pfam" id="PF02786">
    <property type="entry name" value="CPSase_L_D2"/>
    <property type="match status" value="1"/>
</dbReference>
<dbReference type="InterPro" id="IPR011763">
    <property type="entry name" value="COA_CT_C"/>
</dbReference>
<dbReference type="InterPro" id="IPR049076">
    <property type="entry name" value="ACCA"/>
</dbReference>
<keyword evidence="7 14" id="KW-0067">ATP-binding</keyword>
<dbReference type="InterPro" id="IPR016185">
    <property type="entry name" value="PreATP-grasp_dom_sf"/>
</dbReference>
<dbReference type="PROSITE" id="PS50975">
    <property type="entry name" value="ATP_GRASP"/>
    <property type="match status" value="1"/>
</dbReference>
<keyword evidence="10" id="KW-0092">Biotin</keyword>
<dbReference type="Pfam" id="PF01039">
    <property type="entry name" value="Carboxyl_trans"/>
    <property type="match status" value="1"/>
</dbReference>